<evidence type="ECO:0000256" key="4">
    <source>
        <dbReference type="SAM" id="MobiDB-lite"/>
    </source>
</evidence>
<comment type="similarity">
    <text evidence="1 2">Belongs to the VPS51 family.</text>
</comment>
<reference evidence="5" key="1">
    <citation type="submission" date="2022-08" db="EMBL/GenBank/DDBJ databases">
        <title>Novel sulphate-reducing endosymbionts in the free-living metamonad Anaeramoeba.</title>
        <authorList>
            <person name="Jerlstrom-Hultqvist J."/>
            <person name="Cepicka I."/>
            <person name="Gallot-Lavallee L."/>
            <person name="Salas-Leiva D."/>
            <person name="Curtis B.A."/>
            <person name="Zahonova K."/>
            <person name="Pipaliya S."/>
            <person name="Dacks J."/>
            <person name="Roger A.J."/>
        </authorList>
    </citation>
    <scope>NUCLEOTIDE SEQUENCE</scope>
    <source>
        <strain evidence="5">Busselton2</strain>
    </source>
</reference>
<evidence type="ECO:0000256" key="2">
    <source>
        <dbReference type="RuleBase" id="RU368010"/>
    </source>
</evidence>
<dbReference type="GO" id="GO:0042147">
    <property type="term" value="P:retrograde transport, endosome to Golgi"/>
    <property type="evidence" value="ECO:0007669"/>
    <property type="project" value="UniProtKB-UniRule"/>
</dbReference>
<dbReference type="GO" id="GO:0000938">
    <property type="term" value="C:GARP complex"/>
    <property type="evidence" value="ECO:0007669"/>
    <property type="project" value="UniProtKB-UniRule"/>
</dbReference>
<comment type="subcellular location">
    <subcellularLocation>
        <location evidence="2">Golgi apparatus</location>
        <location evidence="2">trans-Golgi network</location>
    </subcellularLocation>
</comment>
<dbReference type="GO" id="GO:0032456">
    <property type="term" value="P:endocytic recycling"/>
    <property type="evidence" value="ECO:0007669"/>
    <property type="project" value="TreeGrafter"/>
</dbReference>
<dbReference type="PANTHER" id="PTHR15954">
    <property type="entry name" value="VACUOLAR PROTEIN SORTING-ASSOCIATED PROTEIN 51 HOMOLOG"/>
    <property type="match status" value="1"/>
</dbReference>
<dbReference type="GO" id="GO:0007030">
    <property type="term" value="P:Golgi organization"/>
    <property type="evidence" value="ECO:0007669"/>
    <property type="project" value="UniProtKB-UniRule"/>
</dbReference>
<sequence>MSEQINESDLRKKNLKKLLQTYYGNTTKQTTKSLQKEQLDLDSGRFKVDLYFNKIIKENNIQKLVNHQKKTKKELKEYDNSLQKLVYQNYHKFLSATDMIKDMSSTVDNMEGEINKLTMHMKNLEKYQANIDNKMKDKRTKINNLINNHELVTKLQFLFELPQKMRLCIKMGEHSQAVNDYLKCSDVLHRHSNLASFQGIISECNKIVSEIKKYLFGILKDGQSKKKNINQVVRLLVSLDVPLDQLTDDLLSHKSSKIIKVFESYQEKEFQELKLQLEEFKLRNKKKLRAQTGKNENANENDKEFKTEMEKDQKENASFEENLSNNFQNSLSSFVEEFIDEFVWFSRSYKKLFLNNEIKEKRKKEIKYCERRLKSENEKLFNQFFKVICPILFNRNLKLSWIKKIIGTIINHIEKTKDLISDSIQCNKIEKMINNCLNFHINLKFSKVIYRFKKFLNIKNQIFSRKMNEYFKKKSKKGLIELKKNEDKNNYDEEKIEEIKKESENKKEIEKEKENKKEAEKEKENKKEAEKERIKVDTLISDTFTEINLYIIKNVEKLVVDLSYLFGISDDFSNLKKNFLPVIKQIRKNLNTNFNKKYFPILIGLLQINIQKLLLKINKIINNYNIIKKNNAKKNLDENDSKQKNELTNVNNLYLDYDFKSLNPYRKKRMKGKGRKDKEEGHKTNAFFYLVLSKIMNSLFEKDIIDFLGEFSWLFGEEGFNIASSIGSNPNRDHKENKKLIHVLDKLMKKCDIKTVIENTGLISISCLNRFVFLHGRNLSQLIMNSIETPNWVSVEQPKGVRIIIQQLFNQFKIANKIILTSFEKERQDSSNNKKNKANSETESVKSWSSRSKGSNIAYSMKESNFASRNERKDEKYRLIENNIEKLFSNKIQIFENIEPNRDSIITGIGKVALKGFVESVRQTTFGTNGFNQIQVDSFFLRVALSKFIERSVLNYLSDEIVDSASRRCLKPAKIDPSLVESICKEILEKIMI</sequence>
<keyword evidence="2" id="KW-0653">Protein transport</keyword>
<keyword evidence="2" id="KW-0333">Golgi apparatus</keyword>
<evidence type="ECO:0000256" key="1">
    <source>
        <dbReference type="ARBA" id="ARBA00006080"/>
    </source>
</evidence>
<dbReference type="GO" id="GO:0007041">
    <property type="term" value="P:lysosomal transport"/>
    <property type="evidence" value="ECO:0007669"/>
    <property type="project" value="TreeGrafter"/>
</dbReference>
<keyword evidence="2" id="KW-0813">Transport</keyword>
<protein>
    <recommendedName>
        <fullName evidence="2">Vacuolar protein sorting-associated protein 51 homolog</fullName>
    </recommendedName>
</protein>
<dbReference type="Pfam" id="PF08700">
    <property type="entry name" value="VPS51_Exo84_N"/>
    <property type="match status" value="1"/>
</dbReference>
<keyword evidence="2" id="KW-0445">Lipid transport</keyword>
<dbReference type="GO" id="GO:0015031">
    <property type="term" value="P:protein transport"/>
    <property type="evidence" value="ECO:0007669"/>
    <property type="project" value="UniProtKB-UniRule"/>
</dbReference>
<name>A0AAV7ZVG9_9EUKA</name>
<feature type="region of interest" description="Disordered" evidence="4">
    <location>
        <begin position="503"/>
        <end position="527"/>
    </location>
</feature>
<evidence type="ECO:0000313" key="5">
    <source>
        <dbReference type="EMBL" id="KAJ3445588.1"/>
    </source>
</evidence>
<dbReference type="GO" id="GO:0006869">
    <property type="term" value="P:lipid transport"/>
    <property type="evidence" value="ECO:0007669"/>
    <property type="project" value="UniProtKB-UniRule"/>
</dbReference>
<organism evidence="5 6">
    <name type="scientific">Anaeramoeba flamelloides</name>
    <dbReference type="NCBI Taxonomy" id="1746091"/>
    <lineage>
        <taxon>Eukaryota</taxon>
        <taxon>Metamonada</taxon>
        <taxon>Anaeramoebidae</taxon>
        <taxon>Anaeramoeba</taxon>
    </lineage>
</organism>
<dbReference type="GO" id="GO:1990745">
    <property type="term" value="C:EARP complex"/>
    <property type="evidence" value="ECO:0007669"/>
    <property type="project" value="TreeGrafter"/>
</dbReference>
<proteinExistence type="inferred from homology"/>
<dbReference type="AlphaFoldDB" id="A0AAV7ZVG9"/>
<keyword evidence="3" id="KW-0175">Coiled coil</keyword>
<evidence type="ECO:0000256" key="3">
    <source>
        <dbReference type="SAM" id="Coils"/>
    </source>
</evidence>
<feature type="region of interest" description="Disordered" evidence="4">
    <location>
        <begin position="829"/>
        <end position="849"/>
    </location>
</feature>
<feature type="coiled-coil region" evidence="3">
    <location>
        <begin position="270"/>
        <end position="315"/>
    </location>
</feature>
<comment type="subunit">
    <text evidence="2">Component of the Golgi-associated retrograde protein (GARP) complex.</text>
</comment>
<dbReference type="Proteomes" id="UP001146793">
    <property type="component" value="Unassembled WGS sequence"/>
</dbReference>
<evidence type="ECO:0000313" key="6">
    <source>
        <dbReference type="Proteomes" id="UP001146793"/>
    </source>
</evidence>
<dbReference type="GO" id="GO:0005829">
    <property type="term" value="C:cytosol"/>
    <property type="evidence" value="ECO:0007669"/>
    <property type="project" value="GOC"/>
</dbReference>
<dbReference type="GO" id="GO:0048193">
    <property type="term" value="P:Golgi vesicle transport"/>
    <property type="evidence" value="ECO:0007669"/>
    <property type="project" value="TreeGrafter"/>
</dbReference>
<dbReference type="GO" id="GO:0016020">
    <property type="term" value="C:membrane"/>
    <property type="evidence" value="ECO:0007669"/>
    <property type="project" value="TreeGrafter"/>
</dbReference>
<dbReference type="InterPro" id="IPR014812">
    <property type="entry name" value="Vps51"/>
</dbReference>
<comment type="caution">
    <text evidence="5">The sequence shown here is derived from an EMBL/GenBank/DDBJ whole genome shotgun (WGS) entry which is preliminary data.</text>
</comment>
<dbReference type="EMBL" id="JANTQA010000023">
    <property type="protein sequence ID" value="KAJ3445588.1"/>
    <property type="molecule type" value="Genomic_DNA"/>
</dbReference>
<accession>A0AAV7ZVG9</accession>
<gene>
    <name evidence="5" type="ORF">M0812_11472</name>
</gene>
<dbReference type="PANTHER" id="PTHR15954:SF4">
    <property type="entry name" value="VACUOLAR PROTEIN SORTING-ASSOCIATED PROTEIN 51 HOMOLOG"/>
    <property type="match status" value="1"/>
</dbReference>
<comment type="function">
    <text evidence="2">Acts as component of the GARP complex that is involved in retrograde transport from early and late endosomes to the trans-Golgi network (TGN).</text>
</comment>